<keyword evidence="3" id="KW-0560">Oxidoreductase</keyword>
<dbReference type="InterPro" id="IPR051935">
    <property type="entry name" value="HSDL2"/>
</dbReference>
<evidence type="ECO:0000256" key="3">
    <source>
        <dbReference type="ARBA" id="ARBA00023002"/>
    </source>
</evidence>
<evidence type="ECO:0000259" key="5">
    <source>
        <dbReference type="Pfam" id="PF02036"/>
    </source>
</evidence>
<reference evidence="6 7" key="1">
    <citation type="submission" date="2019-09" db="EMBL/GenBank/DDBJ databases">
        <title>Bird 10,000 Genomes (B10K) Project - Family phase.</title>
        <authorList>
            <person name="Zhang G."/>
        </authorList>
    </citation>
    <scope>NUCLEOTIDE SEQUENCE [LARGE SCALE GENOMIC DNA]</scope>
    <source>
        <strain evidence="6">B10K-DU-004-15</strain>
        <tissue evidence="6">Mixed tissue sample</tissue>
    </source>
</reference>
<evidence type="ECO:0000313" key="7">
    <source>
        <dbReference type="Proteomes" id="UP000556200"/>
    </source>
</evidence>
<name>A0A7K4R7C9_9TYRA</name>
<keyword evidence="4" id="KW-0472">Membrane</keyword>
<comment type="similarity">
    <text evidence="1">Belongs to the short-chain dehydrogenases/reductases (SDR) family.</text>
</comment>
<keyword evidence="2" id="KW-0521">NADP</keyword>
<keyword evidence="7" id="KW-1185">Reference proteome</keyword>
<gene>
    <name evidence="6" type="primary">Hsdl2_0</name>
    <name evidence="6" type="ORF">NEOCIN_R05440</name>
</gene>
<dbReference type="PANTHER" id="PTHR42808">
    <property type="entry name" value="HYDROXYSTEROID DEHYDROGENASE-LIKE PROTEIN 2"/>
    <property type="match status" value="1"/>
</dbReference>
<evidence type="ECO:0000256" key="2">
    <source>
        <dbReference type="ARBA" id="ARBA00022857"/>
    </source>
</evidence>
<proteinExistence type="inferred from homology"/>
<dbReference type="EMBL" id="VYZA01000890">
    <property type="protein sequence ID" value="NWQ69209.1"/>
    <property type="molecule type" value="Genomic_DNA"/>
</dbReference>
<dbReference type="InterPro" id="IPR003033">
    <property type="entry name" value="SCP2_sterol-bd_dom"/>
</dbReference>
<dbReference type="AlphaFoldDB" id="A0A7K4R7C9"/>
<comment type="caution">
    <text evidence="6">The sequence shown here is derived from an EMBL/GenBank/DDBJ whole genome shotgun (WGS) entry which is preliminary data.</text>
</comment>
<keyword evidence="4" id="KW-0812">Transmembrane</keyword>
<accession>A0A7K4R7C9</accession>
<dbReference type="Pfam" id="PF02036">
    <property type="entry name" value="SCP2"/>
    <property type="match status" value="1"/>
</dbReference>
<feature type="transmembrane region" description="Helical" evidence="4">
    <location>
        <begin position="60"/>
        <end position="78"/>
    </location>
</feature>
<evidence type="ECO:0000256" key="1">
    <source>
        <dbReference type="ARBA" id="ARBA00006484"/>
    </source>
</evidence>
<protein>
    <submittedName>
        <fullName evidence="6">HSDL2 protein</fullName>
    </submittedName>
</protein>
<sequence>GPVAETFKVIQGAMTEENVRSTQAVFQFELSGDGGGTWYVDLKNKGGSAGFGKPPGTADVVMSMSSSFHFLMILFLFLNKLKPFMTFMSGNSSIKSDTVLPWNLPQIN</sequence>
<dbReference type="PANTHER" id="PTHR42808:SF3">
    <property type="entry name" value="HYDROXYSTEROID DEHYDROGENASE-LIKE PROTEIN 2"/>
    <property type="match status" value="1"/>
</dbReference>
<dbReference type="GO" id="GO:0016491">
    <property type="term" value="F:oxidoreductase activity"/>
    <property type="evidence" value="ECO:0007669"/>
    <property type="project" value="UniProtKB-KW"/>
</dbReference>
<evidence type="ECO:0000256" key="4">
    <source>
        <dbReference type="SAM" id="Phobius"/>
    </source>
</evidence>
<organism evidence="6 7">
    <name type="scientific">Neopipo cinnamomea</name>
    <dbReference type="NCBI Taxonomy" id="456388"/>
    <lineage>
        <taxon>Eukaryota</taxon>
        <taxon>Metazoa</taxon>
        <taxon>Chordata</taxon>
        <taxon>Craniata</taxon>
        <taxon>Vertebrata</taxon>
        <taxon>Euteleostomi</taxon>
        <taxon>Archelosauria</taxon>
        <taxon>Archosauria</taxon>
        <taxon>Dinosauria</taxon>
        <taxon>Saurischia</taxon>
        <taxon>Theropoda</taxon>
        <taxon>Coelurosauria</taxon>
        <taxon>Aves</taxon>
        <taxon>Neognathae</taxon>
        <taxon>Neoaves</taxon>
        <taxon>Telluraves</taxon>
        <taxon>Australaves</taxon>
        <taxon>Passeriformes</taxon>
        <taxon>Tyrannidae</taxon>
        <taxon>Neopipo</taxon>
    </lineage>
</organism>
<dbReference type="InterPro" id="IPR036527">
    <property type="entry name" value="SCP2_sterol-bd_dom_sf"/>
</dbReference>
<dbReference type="Proteomes" id="UP000556200">
    <property type="component" value="Unassembled WGS sequence"/>
</dbReference>
<feature type="non-terminal residue" evidence="6">
    <location>
        <position position="108"/>
    </location>
</feature>
<feature type="non-terminal residue" evidence="6">
    <location>
        <position position="1"/>
    </location>
</feature>
<evidence type="ECO:0000313" key="6">
    <source>
        <dbReference type="EMBL" id="NWQ69209.1"/>
    </source>
</evidence>
<dbReference type="GO" id="GO:0005739">
    <property type="term" value="C:mitochondrion"/>
    <property type="evidence" value="ECO:0007669"/>
    <property type="project" value="TreeGrafter"/>
</dbReference>
<feature type="domain" description="SCP2" evidence="5">
    <location>
        <begin position="15"/>
        <end position="98"/>
    </location>
</feature>
<dbReference type="Gene3D" id="3.30.1050.10">
    <property type="entry name" value="SCP2 sterol-binding domain"/>
    <property type="match status" value="1"/>
</dbReference>
<keyword evidence="4" id="KW-1133">Transmembrane helix</keyword>
<dbReference type="SUPFAM" id="SSF55718">
    <property type="entry name" value="SCP-like"/>
    <property type="match status" value="1"/>
</dbReference>